<name>A0A0D2L9K2_HYPSF</name>
<proteinExistence type="predicted"/>
<accession>A0A0D2L9K2</accession>
<dbReference type="AlphaFoldDB" id="A0A0D2L9K2"/>
<sequence>MATHSPPVDSLPYDLLLDIFEMNADMFSDPRALNTARFTSQVCRSWRNIMLATPSIWAKLIDIDCTSRVPHIVWKEARTRVPHNIWREELIRRGGTSLLWIKADLFSYSFRHVVNFFFDLIREHWGRIQKLVAKVYCRDVDPTLYAPLLLPAPHLETFEFDYGTGIRPDVFMPPQESPYLTVFSGQAPMLRRLDFERHRPDSSAPWLHQLHFINLTWGYTTLSVLSATHNLRELKIFWPEDEHMVLSLFPVALPNLKRLGIFGLELPEVTSILDHLKIPRGCSLDIYADSDMAEDYNFWPVVNTLSSVAQRYFQSHPPNKLFFEYSEDKVILKDSTRPGEFSLAICFFEPEPSPIPTRHFLAKLTLAEFSGVKELALYIEDVEPISFLSFTSCFPLVQTIHTSEQDLRYLTNIQGLDNPESARGGCQNVFPHLTTVILVTAHRQKPWHRIGKVTTDFVLSRIEHGHPLSVLDLTQALCVEPTALDLLRDIAGLEILTKADDVGLVSV</sequence>
<dbReference type="OrthoDB" id="2878720at2759"/>
<dbReference type="InterPro" id="IPR036047">
    <property type="entry name" value="F-box-like_dom_sf"/>
</dbReference>
<dbReference type="EMBL" id="KN817540">
    <property type="protein sequence ID" value="KJA23912.1"/>
    <property type="molecule type" value="Genomic_DNA"/>
</dbReference>
<evidence type="ECO:0000259" key="1">
    <source>
        <dbReference type="Pfam" id="PF12937"/>
    </source>
</evidence>
<dbReference type="Proteomes" id="UP000054270">
    <property type="component" value="Unassembled WGS sequence"/>
</dbReference>
<protein>
    <recommendedName>
        <fullName evidence="1">F-box domain-containing protein</fullName>
    </recommendedName>
</protein>
<dbReference type="InterPro" id="IPR001810">
    <property type="entry name" value="F-box_dom"/>
</dbReference>
<evidence type="ECO:0000313" key="3">
    <source>
        <dbReference type="Proteomes" id="UP000054270"/>
    </source>
</evidence>
<dbReference type="SUPFAM" id="SSF81383">
    <property type="entry name" value="F-box domain"/>
    <property type="match status" value="1"/>
</dbReference>
<keyword evidence="3" id="KW-1185">Reference proteome</keyword>
<dbReference type="CDD" id="cd09917">
    <property type="entry name" value="F-box_SF"/>
    <property type="match status" value="1"/>
</dbReference>
<evidence type="ECO:0000313" key="2">
    <source>
        <dbReference type="EMBL" id="KJA23912.1"/>
    </source>
</evidence>
<dbReference type="Pfam" id="PF12937">
    <property type="entry name" value="F-box-like"/>
    <property type="match status" value="1"/>
</dbReference>
<feature type="domain" description="F-box" evidence="1">
    <location>
        <begin position="9"/>
        <end position="60"/>
    </location>
</feature>
<reference evidence="3" key="1">
    <citation type="submission" date="2014-04" db="EMBL/GenBank/DDBJ databases">
        <title>Evolutionary Origins and Diversification of the Mycorrhizal Mutualists.</title>
        <authorList>
            <consortium name="DOE Joint Genome Institute"/>
            <consortium name="Mycorrhizal Genomics Consortium"/>
            <person name="Kohler A."/>
            <person name="Kuo A."/>
            <person name="Nagy L.G."/>
            <person name="Floudas D."/>
            <person name="Copeland A."/>
            <person name="Barry K.W."/>
            <person name="Cichocki N."/>
            <person name="Veneault-Fourrey C."/>
            <person name="LaButti K."/>
            <person name="Lindquist E.A."/>
            <person name="Lipzen A."/>
            <person name="Lundell T."/>
            <person name="Morin E."/>
            <person name="Murat C."/>
            <person name="Riley R."/>
            <person name="Ohm R."/>
            <person name="Sun H."/>
            <person name="Tunlid A."/>
            <person name="Henrissat B."/>
            <person name="Grigoriev I.V."/>
            <person name="Hibbett D.S."/>
            <person name="Martin F."/>
        </authorList>
    </citation>
    <scope>NUCLEOTIDE SEQUENCE [LARGE SCALE GENOMIC DNA]</scope>
    <source>
        <strain evidence="3">FD-334 SS-4</strain>
    </source>
</reference>
<organism evidence="2 3">
    <name type="scientific">Hypholoma sublateritium (strain FD-334 SS-4)</name>
    <dbReference type="NCBI Taxonomy" id="945553"/>
    <lineage>
        <taxon>Eukaryota</taxon>
        <taxon>Fungi</taxon>
        <taxon>Dikarya</taxon>
        <taxon>Basidiomycota</taxon>
        <taxon>Agaricomycotina</taxon>
        <taxon>Agaricomycetes</taxon>
        <taxon>Agaricomycetidae</taxon>
        <taxon>Agaricales</taxon>
        <taxon>Agaricineae</taxon>
        <taxon>Strophariaceae</taxon>
        <taxon>Hypholoma</taxon>
    </lineage>
</organism>
<gene>
    <name evidence="2" type="ORF">HYPSUDRAFT_39428</name>
</gene>
<dbReference type="Gene3D" id="1.20.1280.50">
    <property type="match status" value="1"/>
</dbReference>